<reference evidence="12" key="1">
    <citation type="submission" date="2016-04" db="UniProtKB">
        <authorList>
            <consortium name="WormBaseParasite"/>
        </authorList>
    </citation>
    <scope>IDENTIFICATION</scope>
</reference>
<accession>A0A158PNA3</accession>
<evidence type="ECO:0000259" key="9">
    <source>
        <dbReference type="SMART" id="SM00563"/>
    </source>
</evidence>
<feature type="transmembrane region" description="Helical" evidence="8">
    <location>
        <begin position="209"/>
        <end position="229"/>
    </location>
</feature>
<keyword evidence="5 8" id="KW-1133">Transmembrane helix</keyword>
<dbReference type="GO" id="GO:0016746">
    <property type="term" value="F:acyltransferase activity"/>
    <property type="evidence" value="ECO:0007669"/>
    <property type="project" value="UniProtKB-KW"/>
</dbReference>
<dbReference type="CDD" id="cd10430">
    <property type="entry name" value="BI-1"/>
    <property type="match status" value="1"/>
</dbReference>
<dbReference type="PANTHER" id="PTHR10983:SF73">
    <property type="entry name" value="1-ACYL-SN-GLYCEROL-3-PHOSPHATE ACYLTRANSFERASE EPSILON"/>
    <property type="match status" value="1"/>
</dbReference>
<evidence type="ECO:0000256" key="3">
    <source>
        <dbReference type="ARBA" id="ARBA00022679"/>
    </source>
</evidence>
<comment type="subcellular location">
    <subcellularLocation>
        <location evidence="1">Membrane</location>
        <topology evidence="1">Multi-pass membrane protein</topology>
    </subcellularLocation>
</comment>
<dbReference type="OrthoDB" id="189226at2759"/>
<feature type="transmembrane region" description="Helical" evidence="8">
    <location>
        <begin position="235"/>
        <end position="253"/>
    </location>
</feature>
<evidence type="ECO:0000256" key="1">
    <source>
        <dbReference type="ARBA" id="ARBA00004141"/>
    </source>
</evidence>
<evidence type="ECO:0000313" key="10">
    <source>
        <dbReference type="EMBL" id="VDK44000.1"/>
    </source>
</evidence>
<evidence type="ECO:0000256" key="4">
    <source>
        <dbReference type="ARBA" id="ARBA00022692"/>
    </source>
</evidence>
<feature type="transmembrane region" description="Helical" evidence="8">
    <location>
        <begin position="154"/>
        <end position="172"/>
    </location>
</feature>
<dbReference type="InterPro" id="IPR002123">
    <property type="entry name" value="Plipid/glycerol_acylTrfase"/>
</dbReference>
<feature type="transmembrane region" description="Helical" evidence="8">
    <location>
        <begin position="99"/>
        <end position="117"/>
    </location>
</feature>
<evidence type="ECO:0000256" key="5">
    <source>
        <dbReference type="ARBA" id="ARBA00022989"/>
    </source>
</evidence>
<dbReference type="WBParaSite" id="ASIM_0001138201-mRNA-1">
    <property type="protein sequence ID" value="ASIM_0001138201-mRNA-1"/>
    <property type="gene ID" value="ASIM_0001138201"/>
</dbReference>
<dbReference type="Pfam" id="PF01027">
    <property type="entry name" value="Bax1-I"/>
    <property type="match status" value="1"/>
</dbReference>
<comment type="similarity">
    <text evidence="2">Belongs to the 1-acyl-sn-glycerol-3-phosphate acyltransferase family.</text>
</comment>
<keyword evidence="7" id="KW-0012">Acyltransferase</keyword>
<keyword evidence="11" id="KW-1185">Reference proteome</keyword>
<evidence type="ECO:0000256" key="6">
    <source>
        <dbReference type="ARBA" id="ARBA00023136"/>
    </source>
</evidence>
<feature type="transmembrane region" description="Helical" evidence="8">
    <location>
        <begin position="178"/>
        <end position="202"/>
    </location>
</feature>
<organism evidence="12">
    <name type="scientific">Anisakis simplex</name>
    <name type="common">Herring worm</name>
    <dbReference type="NCBI Taxonomy" id="6269"/>
    <lineage>
        <taxon>Eukaryota</taxon>
        <taxon>Metazoa</taxon>
        <taxon>Ecdysozoa</taxon>
        <taxon>Nematoda</taxon>
        <taxon>Chromadorea</taxon>
        <taxon>Rhabditida</taxon>
        <taxon>Spirurina</taxon>
        <taxon>Ascaridomorpha</taxon>
        <taxon>Ascaridoidea</taxon>
        <taxon>Anisakidae</taxon>
        <taxon>Anisakis</taxon>
        <taxon>Anisakis simplex complex</taxon>
    </lineage>
</organism>
<evidence type="ECO:0000313" key="11">
    <source>
        <dbReference type="Proteomes" id="UP000267096"/>
    </source>
</evidence>
<evidence type="ECO:0000256" key="8">
    <source>
        <dbReference type="SAM" id="Phobius"/>
    </source>
</evidence>
<dbReference type="CDD" id="cd07990">
    <property type="entry name" value="LPLAT_LCLAT1-like"/>
    <property type="match status" value="1"/>
</dbReference>
<proteinExistence type="inferred from homology"/>
<evidence type="ECO:0000256" key="2">
    <source>
        <dbReference type="ARBA" id="ARBA00008655"/>
    </source>
</evidence>
<keyword evidence="4 8" id="KW-0812">Transmembrane</keyword>
<dbReference type="GO" id="GO:0036149">
    <property type="term" value="P:phosphatidylinositol acyl-chain remodeling"/>
    <property type="evidence" value="ECO:0007669"/>
    <property type="project" value="TreeGrafter"/>
</dbReference>
<dbReference type="PANTHER" id="PTHR10983">
    <property type="entry name" value="1-ACYLGLYCEROL-3-PHOSPHATE ACYLTRANSFERASE-RELATED"/>
    <property type="match status" value="1"/>
</dbReference>
<feature type="transmembrane region" description="Helical" evidence="8">
    <location>
        <begin position="123"/>
        <end position="142"/>
    </location>
</feature>
<feature type="domain" description="Phospholipid/glycerol acyltransferase" evidence="9">
    <location>
        <begin position="452"/>
        <end position="570"/>
    </location>
</feature>
<dbReference type="EMBL" id="UYRR01031029">
    <property type="protein sequence ID" value="VDK44000.1"/>
    <property type="molecule type" value="Genomic_DNA"/>
</dbReference>
<sequence>MSTDTRSRPTTGEDILRNLRNVFSSLNNKLFKTEQQHFTMNLSCEVGRELALECQNKIAPGQLGTLFQLAKVAVSGEFLVDISVLHENIEKDVLDHLRIVYGTLSVGLMLAATGAALEVLNVVRANFLLSIASLACFFALCFTPHSPQNERRRFGYFAVFAFLTGMSTGPQIEDVMQLNPSILLTAFLGTAIIFGCFSLAALHAPSTKFLHLGGAISSTIMIMIVTMLFARSQLVVTMVLWMGLAVTCALILYDTQMICEKRRRGDTDYLWHTIELFLDFINLFRYILILLSDKEFMFIKAAVSTFLLPDFVAFEDENFLIQHQSFRVERICDDFLDVFCAFGGGHVVNASLIWVVVVVAGSMVLSTLVAVNELRSMFPAAYLSLSMVPFASISLAMTAFKCFIPRRVFLAADNLLYSAYMRMCLFVFENVAAVNINFYGDVDAVFTKQESAIVLSNHQSNVDWIVITMIANRQKGNERALRFMIKYVIHYLPLFGWYTYQRGFIYVRRLGDVIWSAVEQQLSFLRSLNDPFWLLIFPEGTRFSPKKRAIIESSQQYCKQIGIPVLTNVLTPRTNGFAIAMINLRNSIDAVYDITLAYDQSTEAGREKLAPDMFEFACGINPKRTLHIHIQRFSVNDLPQDTDALKKWLFYRYEIKNRMLQAFYDGEGLPNLALKNAPRVSFAVTLPPAIFFASTLMAPFFSKIIRNVYLLTLCSSPVLILWMRLCGSV</sequence>
<dbReference type="InterPro" id="IPR032098">
    <property type="entry name" value="Acyltransf_C"/>
</dbReference>
<feature type="transmembrane region" description="Helical" evidence="8">
    <location>
        <begin position="380"/>
        <end position="400"/>
    </location>
</feature>
<name>A0A158PNA3_ANISI</name>
<dbReference type="GO" id="GO:0005739">
    <property type="term" value="C:mitochondrion"/>
    <property type="evidence" value="ECO:0007669"/>
    <property type="project" value="TreeGrafter"/>
</dbReference>
<reference evidence="10 11" key="2">
    <citation type="submission" date="2018-11" db="EMBL/GenBank/DDBJ databases">
        <authorList>
            <consortium name="Pathogen Informatics"/>
        </authorList>
    </citation>
    <scope>NUCLEOTIDE SEQUENCE [LARGE SCALE GENOMIC DNA]</scope>
</reference>
<dbReference type="AlphaFoldDB" id="A0A158PNA3"/>
<dbReference type="SMART" id="SM00563">
    <property type="entry name" value="PlsC"/>
    <property type="match status" value="1"/>
</dbReference>
<keyword evidence="6 8" id="KW-0472">Membrane</keyword>
<keyword evidence="3" id="KW-0808">Transferase</keyword>
<dbReference type="InterPro" id="IPR006214">
    <property type="entry name" value="Bax_inhibitor_1-related"/>
</dbReference>
<dbReference type="GO" id="GO:0016020">
    <property type="term" value="C:membrane"/>
    <property type="evidence" value="ECO:0007669"/>
    <property type="project" value="UniProtKB-SubCell"/>
</dbReference>
<evidence type="ECO:0000256" key="7">
    <source>
        <dbReference type="ARBA" id="ARBA00023315"/>
    </source>
</evidence>
<protein>
    <submittedName>
        <fullName evidence="12">1-acyl-sn-glycerol-3-phosphate acyltransferase epsilon (inferred by orthology to a human protein)</fullName>
    </submittedName>
</protein>
<feature type="transmembrane region" description="Helical" evidence="8">
    <location>
        <begin position="274"/>
        <end position="291"/>
    </location>
</feature>
<gene>
    <name evidence="10" type="ORF">ASIM_LOCUS10940</name>
</gene>
<dbReference type="GO" id="GO:0005783">
    <property type="term" value="C:endoplasmic reticulum"/>
    <property type="evidence" value="ECO:0007669"/>
    <property type="project" value="TreeGrafter"/>
</dbReference>
<dbReference type="Pfam" id="PF01553">
    <property type="entry name" value="Acyltransferase"/>
    <property type="match status" value="1"/>
</dbReference>
<dbReference type="Pfam" id="PF16076">
    <property type="entry name" value="Acyltransf_C"/>
    <property type="match status" value="1"/>
</dbReference>
<evidence type="ECO:0000313" key="12">
    <source>
        <dbReference type="WBParaSite" id="ASIM_0001138201-mRNA-1"/>
    </source>
</evidence>
<dbReference type="SUPFAM" id="SSF69593">
    <property type="entry name" value="Glycerol-3-phosphate (1)-acyltransferase"/>
    <property type="match status" value="1"/>
</dbReference>
<dbReference type="Proteomes" id="UP000267096">
    <property type="component" value="Unassembled WGS sequence"/>
</dbReference>